<evidence type="ECO:0000256" key="19">
    <source>
        <dbReference type="ARBA" id="ARBA00023136"/>
    </source>
</evidence>
<dbReference type="InterPro" id="IPR023346">
    <property type="entry name" value="Lysozyme-like_dom_sf"/>
</dbReference>
<dbReference type="GO" id="GO:0030288">
    <property type="term" value="C:outer membrane-bounded periplasmic space"/>
    <property type="evidence" value="ECO:0007669"/>
    <property type="project" value="TreeGrafter"/>
</dbReference>
<organism evidence="29 30">
    <name type="scientific">Clostridium fungisolvens</name>
    <dbReference type="NCBI Taxonomy" id="1604897"/>
    <lineage>
        <taxon>Bacteria</taxon>
        <taxon>Bacillati</taxon>
        <taxon>Bacillota</taxon>
        <taxon>Clostridia</taxon>
        <taxon>Eubacteriales</taxon>
        <taxon>Clostridiaceae</taxon>
        <taxon>Clostridium</taxon>
    </lineage>
</organism>
<evidence type="ECO:0000256" key="1">
    <source>
        <dbReference type="ARBA" id="ARBA00002624"/>
    </source>
</evidence>
<keyword evidence="15" id="KW-0133">Cell shape</keyword>
<evidence type="ECO:0000256" key="7">
    <source>
        <dbReference type="ARBA" id="ARBA00018638"/>
    </source>
</evidence>
<gene>
    <name evidence="29" type="ORF">bsdtw1_04586</name>
</gene>
<dbReference type="Gene3D" id="1.10.3810.10">
    <property type="entry name" value="Biosynthetic peptidoglycan transglycosylase-like"/>
    <property type="match status" value="1"/>
</dbReference>
<dbReference type="GO" id="GO:0005886">
    <property type="term" value="C:plasma membrane"/>
    <property type="evidence" value="ECO:0007669"/>
    <property type="project" value="UniProtKB-SubCell"/>
</dbReference>
<evidence type="ECO:0000256" key="25">
    <source>
        <dbReference type="ARBA" id="ARBA00049902"/>
    </source>
</evidence>
<keyword evidence="20" id="KW-0046">Antibiotic resistance</keyword>
<dbReference type="FunFam" id="1.10.3810.10:FF:000001">
    <property type="entry name" value="Penicillin-binding protein 1A"/>
    <property type="match status" value="1"/>
</dbReference>
<dbReference type="EC" id="2.4.99.28" evidence="24"/>
<evidence type="ECO:0000256" key="22">
    <source>
        <dbReference type="ARBA" id="ARBA00023316"/>
    </source>
</evidence>
<evidence type="ECO:0000256" key="27">
    <source>
        <dbReference type="SAM" id="Phobius"/>
    </source>
</evidence>
<keyword evidence="11" id="KW-0328">Glycosyltransferase</keyword>
<evidence type="ECO:0000256" key="24">
    <source>
        <dbReference type="ARBA" id="ARBA00044770"/>
    </source>
</evidence>
<evidence type="ECO:0000256" key="3">
    <source>
        <dbReference type="ARBA" id="ARBA00004752"/>
    </source>
</evidence>
<evidence type="ECO:0000256" key="2">
    <source>
        <dbReference type="ARBA" id="ARBA00004401"/>
    </source>
</evidence>
<name>A0A6V8SM87_9CLOT</name>
<comment type="pathway">
    <text evidence="3">Cell wall biogenesis; peptidoglycan biosynthesis.</text>
</comment>
<keyword evidence="22" id="KW-0961">Cell wall biogenesis/degradation</keyword>
<evidence type="ECO:0000256" key="10">
    <source>
        <dbReference type="ARBA" id="ARBA00022670"/>
    </source>
</evidence>
<evidence type="ECO:0000256" key="4">
    <source>
        <dbReference type="ARBA" id="ARBA00007090"/>
    </source>
</evidence>
<feature type="domain" description="Glycosyl transferase family 51" evidence="28">
    <location>
        <begin position="71"/>
        <end position="242"/>
    </location>
</feature>
<evidence type="ECO:0000256" key="6">
    <source>
        <dbReference type="ARBA" id="ARBA00012448"/>
    </source>
</evidence>
<keyword evidence="21" id="KW-0511">Multifunctional enzyme</keyword>
<dbReference type="GO" id="GO:0008360">
    <property type="term" value="P:regulation of cell shape"/>
    <property type="evidence" value="ECO:0007669"/>
    <property type="project" value="UniProtKB-KW"/>
</dbReference>
<evidence type="ECO:0000256" key="21">
    <source>
        <dbReference type="ARBA" id="ARBA00023268"/>
    </source>
</evidence>
<evidence type="ECO:0000256" key="13">
    <source>
        <dbReference type="ARBA" id="ARBA00022692"/>
    </source>
</evidence>
<keyword evidence="30" id="KW-1185">Reference proteome</keyword>
<dbReference type="GO" id="GO:0071555">
    <property type="term" value="P:cell wall organization"/>
    <property type="evidence" value="ECO:0007669"/>
    <property type="project" value="UniProtKB-KW"/>
</dbReference>
<dbReference type="Pfam" id="PF00912">
    <property type="entry name" value="Transgly"/>
    <property type="match status" value="1"/>
</dbReference>
<feature type="transmembrane region" description="Helical" evidence="27">
    <location>
        <begin position="20"/>
        <end position="39"/>
    </location>
</feature>
<evidence type="ECO:0000256" key="8">
    <source>
        <dbReference type="ARBA" id="ARBA00022475"/>
    </source>
</evidence>
<keyword evidence="12 29" id="KW-0808">Transferase</keyword>
<dbReference type="GO" id="GO:0009252">
    <property type="term" value="P:peptidoglycan biosynthetic process"/>
    <property type="evidence" value="ECO:0007669"/>
    <property type="project" value="UniProtKB-UniPathway"/>
</dbReference>
<dbReference type="EMBL" id="BLZR01000001">
    <property type="protein sequence ID" value="GFP78364.1"/>
    <property type="molecule type" value="Genomic_DNA"/>
</dbReference>
<dbReference type="SUPFAM" id="SSF53955">
    <property type="entry name" value="Lysozyme-like"/>
    <property type="match status" value="1"/>
</dbReference>
<comment type="function">
    <text evidence="1">Cell wall formation. Synthesis of cross-linked peptidoglycan from the lipid intermediates. The enzyme has a penicillin-insensitive transglycosylase N-terminal domain (formation of linear glycan strands) and a penicillin-sensitive transpeptidase C-terminal domain (cross-linking of the peptide subunits).</text>
</comment>
<evidence type="ECO:0000256" key="15">
    <source>
        <dbReference type="ARBA" id="ARBA00022960"/>
    </source>
</evidence>
<comment type="catalytic activity">
    <reaction evidence="23">
        <text>Preferential cleavage: (Ac)2-L-Lys-D-Ala-|-D-Ala. Also transpeptidation of peptidyl-alanyl moieties that are N-acyl substituents of D-alanine.</text>
        <dbReference type="EC" id="3.4.16.4"/>
    </reaction>
</comment>
<comment type="similarity">
    <text evidence="4">In the C-terminal section; belongs to the transpeptidase family.</text>
</comment>
<evidence type="ECO:0000256" key="14">
    <source>
        <dbReference type="ARBA" id="ARBA00022801"/>
    </source>
</evidence>
<sequence length="266" mass="31132">MKNKKIKHSKFKSIILLRSLYSIAIILIIISGFIYFKYWPTISSLYDDATTKVNNCTINTFDTNKSRDVKTLNNKDPLYLESTLIPQDVKNAFIAIEDKDFYNHGGVSIKAIFRSIYSIFTNDWRVTQGGSTITQQLARNVFLNFDKNYQRKVEEMFIAIKLEQKFTKDQILEFYINDIYFSNNAYGINTAAKKFFNKDCRKLDLSQICFLVAIPNDPEYFDPIKHLDNTLQRRNLVLEKMKEHGYITNEQYQTAINYKIVLKPGN</sequence>
<evidence type="ECO:0000256" key="18">
    <source>
        <dbReference type="ARBA" id="ARBA00022989"/>
    </source>
</evidence>
<keyword evidence="10" id="KW-0645">Protease</keyword>
<proteinExistence type="inferred from homology"/>
<evidence type="ECO:0000256" key="17">
    <source>
        <dbReference type="ARBA" id="ARBA00022984"/>
    </source>
</evidence>
<keyword evidence="16" id="KW-0735">Signal-anchor</keyword>
<dbReference type="PANTHER" id="PTHR32282">
    <property type="entry name" value="BINDING PROTEIN TRANSPEPTIDASE, PUTATIVE-RELATED"/>
    <property type="match status" value="1"/>
</dbReference>
<evidence type="ECO:0000256" key="20">
    <source>
        <dbReference type="ARBA" id="ARBA00023251"/>
    </source>
</evidence>
<protein>
    <recommendedName>
        <fullName evidence="7">Penicillin-binding protein 1A</fullName>
        <ecNumber evidence="24">2.4.99.28</ecNumber>
        <ecNumber evidence="6">3.4.16.4</ecNumber>
    </recommendedName>
</protein>
<dbReference type="RefSeq" id="WP_183279662.1">
    <property type="nucleotide sequence ID" value="NZ_BLZR01000001.1"/>
</dbReference>
<dbReference type="GO" id="GO:0009002">
    <property type="term" value="F:serine-type D-Ala-D-Ala carboxypeptidase activity"/>
    <property type="evidence" value="ECO:0007669"/>
    <property type="project" value="UniProtKB-EC"/>
</dbReference>
<comment type="similarity">
    <text evidence="5">In the N-terminal section; belongs to the glycosyltransferase 51 family.</text>
</comment>
<keyword evidence="13 27" id="KW-0812">Transmembrane</keyword>
<dbReference type="GO" id="GO:0008955">
    <property type="term" value="F:peptidoglycan glycosyltransferase activity"/>
    <property type="evidence" value="ECO:0007669"/>
    <property type="project" value="UniProtKB-EC"/>
</dbReference>
<evidence type="ECO:0000256" key="9">
    <source>
        <dbReference type="ARBA" id="ARBA00022645"/>
    </source>
</evidence>
<evidence type="ECO:0000256" key="16">
    <source>
        <dbReference type="ARBA" id="ARBA00022968"/>
    </source>
</evidence>
<dbReference type="InterPro" id="IPR050396">
    <property type="entry name" value="Glycosyltr_51/Transpeptidase"/>
</dbReference>
<keyword evidence="19 27" id="KW-0472">Membrane</keyword>
<dbReference type="EC" id="3.4.16.4" evidence="6"/>
<dbReference type="InterPro" id="IPR001264">
    <property type="entry name" value="Glyco_trans_51"/>
</dbReference>
<keyword evidence="9" id="KW-0121">Carboxypeptidase</keyword>
<accession>A0A6V8SM87</accession>
<evidence type="ECO:0000256" key="11">
    <source>
        <dbReference type="ARBA" id="ARBA00022676"/>
    </source>
</evidence>
<reference evidence="29 30" key="1">
    <citation type="submission" date="2020-07" db="EMBL/GenBank/DDBJ databases">
        <title>A new beta-1,3-glucan-decomposing anaerobic bacterium isolated from anoxic soil subjected to biological soil disinfestation.</title>
        <authorList>
            <person name="Ueki A."/>
            <person name="Tonouchi A."/>
        </authorList>
    </citation>
    <scope>NUCLEOTIDE SEQUENCE [LARGE SCALE GENOMIC DNA]</scope>
    <source>
        <strain evidence="29 30">TW1</strain>
    </source>
</reference>
<comment type="catalytic activity">
    <reaction evidence="25">
        <text>[GlcNAc-(1-&gt;4)-Mur2Ac(oyl-L-Ala-gamma-D-Glu-L-Lys-D-Ala-D-Ala)](n)-di-trans,octa-cis-undecaprenyl diphosphate + beta-D-GlcNAc-(1-&gt;4)-Mur2Ac(oyl-L-Ala-gamma-D-Glu-L-Lys-D-Ala-D-Ala)-di-trans,octa-cis-undecaprenyl diphosphate = [GlcNAc-(1-&gt;4)-Mur2Ac(oyl-L-Ala-gamma-D-Glu-L-Lys-D-Ala-D-Ala)](n+1)-di-trans,octa-cis-undecaprenyl diphosphate + di-trans,octa-cis-undecaprenyl diphosphate + H(+)</text>
        <dbReference type="Rhea" id="RHEA:23708"/>
        <dbReference type="Rhea" id="RHEA-COMP:9602"/>
        <dbReference type="Rhea" id="RHEA-COMP:9603"/>
        <dbReference type="ChEBI" id="CHEBI:15378"/>
        <dbReference type="ChEBI" id="CHEBI:58405"/>
        <dbReference type="ChEBI" id="CHEBI:60033"/>
        <dbReference type="ChEBI" id="CHEBI:78435"/>
        <dbReference type="EC" id="2.4.99.28"/>
    </reaction>
</comment>
<comment type="subcellular location">
    <subcellularLocation>
        <location evidence="2">Cell membrane</location>
        <topology evidence="2">Single-pass type II membrane protein</topology>
    </subcellularLocation>
</comment>
<dbReference type="InterPro" id="IPR036950">
    <property type="entry name" value="PBP_transglycosylase"/>
</dbReference>
<keyword evidence="17" id="KW-0573">Peptidoglycan synthesis</keyword>
<evidence type="ECO:0000313" key="30">
    <source>
        <dbReference type="Proteomes" id="UP000580568"/>
    </source>
</evidence>
<evidence type="ECO:0000313" key="29">
    <source>
        <dbReference type="EMBL" id="GFP78364.1"/>
    </source>
</evidence>
<comment type="caution">
    <text evidence="29">The sequence shown here is derived from an EMBL/GenBank/DDBJ whole genome shotgun (WGS) entry which is preliminary data.</text>
</comment>
<evidence type="ECO:0000256" key="26">
    <source>
        <dbReference type="ARBA" id="ARBA00060592"/>
    </source>
</evidence>
<keyword evidence="8" id="KW-1003">Cell membrane</keyword>
<evidence type="ECO:0000256" key="5">
    <source>
        <dbReference type="ARBA" id="ARBA00007739"/>
    </source>
</evidence>
<evidence type="ECO:0000256" key="23">
    <source>
        <dbReference type="ARBA" id="ARBA00034000"/>
    </source>
</evidence>
<dbReference type="GO" id="GO:0046677">
    <property type="term" value="P:response to antibiotic"/>
    <property type="evidence" value="ECO:0007669"/>
    <property type="project" value="UniProtKB-KW"/>
</dbReference>
<keyword evidence="14" id="KW-0378">Hydrolase</keyword>
<dbReference type="PANTHER" id="PTHR32282:SF11">
    <property type="entry name" value="PENICILLIN-BINDING PROTEIN 1B"/>
    <property type="match status" value="1"/>
</dbReference>
<keyword evidence="18 27" id="KW-1133">Transmembrane helix</keyword>
<dbReference type="Proteomes" id="UP000580568">
    <property type="component" value="Unassembled WGS sequence"/>
</dbReference>
<dbReference type="GO" id="GO:0006508">
    <property type="term" value="P:proteolysis"/>
    <property type="evidence" value="ECO:0007669"/>
    <property type="project" value="UniProtKB-KW"/>
</dbReference>
<comment type="pathway">
    <text evidence="26">Glycan biosynthesis.</text>
</comment>
<evidence type="ECO:0000256" key="12">
    <source>
        <dbReference type="ARBA" id="ARBA00022679"/>
    </source>
</evidence>
<dbReference type="AlphaFoldDB" id="A0A6V8SM87"/>
<evidence type="ECO:0000259" key="28">
    <source>
        <dbReference type="Pfam" id="PF00912"/>
    </source>
</evidence>
<dbReference type="UniPathway" id="UPA00219"/>